<dbReference type="AlphaFoldDB" id="A0A834XG86"/>
<keyword evidence="1" id="KW-0808">Transferase</keyword>
<dbReference type="EMBL" id="JAAIUW010000001">
    <property type="protein sequence ID" value="KAF7844945.1"/>
    <property type="molecule type" value="Genomic_DNA"/>
</dbReference>
<protein>
    <submittedName>
        <fullName evidence="1">UDP-glycosyltransferase 72B1</fullName>
    </submittedName>
</protein>
<proteinExistence type="predicted"/>
<dbReference type="Proteomes" id="UP000634136">
    <property type="component" value="Unassembled WGS sequence"/>
</dbReference>
<keyword evidence="2" id="KW-1185">Reference proteome</keyword>
<evidence type="ECO:0000313" key="2">
    <source>
        <dbReference type="Proteomes" id="UP000634136"/>
    </source>
</evidence>
<name>A0A834XG86_9FABA</name>
<evidence type="ECO:0000313" key="1">
    <source>
        <dbReference type="EMBL" id="KAF7844945.1"/>
    </source>
</evidence>
<dbReference type="GO" id="GO:0016740">
    <property type="term" value="F:transferase activity"/>
    <property type="evidence" value="ECO:0007669"/>
    <property type="project" value="UniProtKB-KW"/>
</dbReference>
<accession>A0A834XG86</accession>
<organism evidence="1 2">
    <name type="scientific">Senna tora</name>
    <dbReference type="NCBI Taxonomy" id="362788"/>
    <lineage>
        <taxon>Eukaryota</taxon>
        <taxon>Viridiplantae</taxon>
        <taxon>Streptophyta</taxon>
        <taxon>Embryophyta</taxon>
        <taxon>Tracheophyta</taxon>
        <taxon>Spermatophyta</taxon>
        <taxon>Magnoliopsida</taxon>
        <taxon>eudicotyledons</taxon>
        <taxon>Gunneridae</taxon>
        <taxon>Pentapetalae</taxon>
        <taxon>rosids</taxon>
        <taxon>fabids</taxon>
        <taxon>Fabales</taxon>
        <taxon>Fabaceae</taxon>
        <taxon>Caesalpinioideae</taxon>
        <taxon>Cassia clade</taxon>
        <taxon>Senna</taxon>
    </lineage>
</organism>
<comment type="caution">
    <text evidence="1">The sequence shown here is derived from an EMBL/GenBank/DDBJ whole genome shotgun (WGS) entry which is preliminary data.</text>
</comment>
<sequence>MALQPALVIPLARQLTLLPVGSTTGSVWLRCRLAPQLALLPVGSATGSVWLRCRLAPQLALLPVGSATGSVWLRCRLAPQFCSFATPNWMGGVDKVFGDGSSSALVSATAEREETVEQSHWASVLVRSRGGTLRNRRVSRSFCSNSCHVLDQLAVTNFLALEEDRVRGPRHNADVMVGIGGAAATVAADPRNEVVAILLLVTAKQASTVPDDVSIRFSVSDPPLEFSSSSQSWTLGRSGKQKLQIHKAVHKNPINEMELLADLNHRSMETMGRVGNNIREILSMQGNTTRKFQGFLQFQLSELSRNHNPIIVKVRIIQEKSQCRGRRRMVHICRKIELPRDFDRIHREDAKNKSQEVMRVDLGKDGEVNGRRERLEDGGRGGRWRSKGGYEEGDVEVWVEMDETFRELDLGYEMARAGTWNHGYGRRRRRTSLEVLHGKGLIKS</sequence>
<reference evidence="1" key="1">
    <citation type="submission" date="2020-09" db="EMBL/GenBank/DDBJ databases">
        <title>Genome-Enabled Discovery of Anthraquinone Biosynthesis in Senna tora.</title>
        <authorList>
            <person name="Kang S.-H."/>
            <person name="Pandey R.P."/>
            <person name="Lee C.-M."/>
            <person name="Sim J.-S."/>
            <person name="Jeong J.-T."/>
            <person name="Choi B.-S."/>
            <person name="Jung M."/>
            <person name="Ginzburg D."/>
            <person name="Zhao K."/>
            <person name="Won S.Y."/>
            <person name="Oh T.-J."/>
            <person name="Yu Y."/>
            <person name="Kim N.-H."/>
            <person name="Lee O.R."/>
            <person name="Lee T.-H."/>
            <person name="Bashyal P."/>
            <person name="Kim T.-S."/>
            <person name="Lee W.-H."/>
            <person name="Kawkins C."/>
            <person name="Kim C.-K."/>
            <person name="Kim J.S."/>
            <person name="Ahn B.O."/>
            <person name="Rhee S.Y."/>
            <person name="Sohng J.K."/>
        </authorList>
    </citation>
    <scope>NUCLEOTIDE SEQUENCE</scope>
    <source>
        <tissue evidence="1">Leaf</tissue>
    </source>
</reference>
<gene>
    <name evidence="1" type="ORF">G2W53_001850</name>
</gene>